<reference evidence="2" key="1">
    <citation type="submission" date="2016-04" db="EMBL/GenBank/DDBJ databases">
        <title>Fast-growing isolate from the root nodules of Vavilovia formosa.</title>
        <authorList>
            <person name="Kimeklis A."/>
            <person name="Safronova V."/>
            <person name="Belimov A."/>
            <person name="Andronov E."/>
        </authorList>
    </citation>
    <scope>NUCLEOTIDE SEQUENCE [LARGE SCALE GENOMIC DNA]</scope>
    <source>
        <strain evidence="2">Vaf-46</strain>
    </source>
</reference>
<gene>
    <name evidence="2" type="ORF">A4U53_36940</name>
</gene>
<proteinExistence type="predicted"/>
<feature type="coiled-coil region" evidence="1">
    <location>
        <begin position="77"/>
        <end position="111"/>
    </location>
</feature>
<evidence type="ECO:0000313" key="2">
    <source>
        <dbReference type="EMBL" id="OAP97100.1"/>
    </source>
</evidence>
<dbReference type="AlphaFoldDB" id="A0A179C0Z4"/>
<dbReference type="EMBL" id="LWBS01000012">
    <property type="protein sequence ID" value="OAP97100.1"/>
    <property type="molecule type" value="Genomic_DNA"/>
</dbReference>
<feature type="coiled-coil region" evidence="1">
    <location>
        <begin position="22"/>
        <end position="49"/>
    </location>
</feature>
<evidence type="ECO:0000256" key="1">
    <source>
        <dbReference type="SAM" id="Coils"/>
    </source>
</evidence>
<sequence length="148" mass="16428">MVTRMDDASLFEKLLQIRNIRADGLARQLAALRHRLVDMEAEAEALALDLHSTGERADAASPTRLLQPGQRVNGQELHKSLRQAAMVKAELEQLRQRHRSVEGERLNVKEAAAQYAVGLARVVLIVRRTECVLESLKEDAPGADDRSG</sequence>
<organism evidence="2">
    <name type="scientific">Rhizobium leguminosarum</name>
    <dbReference type="NCBI Taxonomy" id="384"/>
    <lineage>
        <taxon>Bacteria</taxon>
        <taxon>Pseudomonadati</taxon>
        <taxon>Pseudomonadota</taxon>
        <taxon>Alphaproteobacteria</taxon>
        <taxon>Hyphomicrobiales</taxon>
        <taxon>Rhizobiaceae</taxon>
        <taxon>Rhizobium/Agrobacterium group</taxon>
        <taxon>Rhizobium</taxon>
    </lineage>
</organism>
<comment type="caution">
    <text evidence="2">The sequence shown here is derived from an EMBL/GenBank/DDBJ whole genome shotgun (WGS) entry which is preliminary data.</text>
</comment>
<protein>
    <submittedName>
        <fullName evidence="2">Uncharacterized protein</fullName>
    </submittedName>
</protein>
<accession>A0A179C0Z4</accession>
<keyword evidence="1" id="KW-0175">Coiled coil</keyword>
<name>A0A179C0Z4_RHILE</name>